<keyword evidence="7" id="KW-0804">Transcription</keyword>
<keyword evidence="12" id="KW-1185">Reference proteome</keyword>
<keyword evidence="2" id="KW-0479">Metal-binding</keyword>
<dbReference type="PANTHER" id="PTHR24082">
    <property type="entry name" value="NUCLEAR HORMONE RECEPTOR"/>
    <property type="match status" value="1"/>
</dbReference>
<name>A0AAN5DHM2_9BILA</name>
<dbReference type="PANTHER" id="PTHR24082:SF508">
    <property type="entry name" value="NUCLEAR HORMONE RECEPTOR FAMILY MEMBER NHR-48"/>
    <property type="match status" value="1"/>
</dbReference>
<protein>
    <recommendedName>
        <fullName evidence="10">Nuclear receptor domain-containing protein</fullName>
    </recommendedName>
</protein>
<dbReference type="PRINTS" id="PR00047">
    <property type="entry name" value="STROIDFINGER"/>
</dbReference>
<dbReference type="InterPro" id="IPR001628">
    <property type="entry name" value="Znf_hrmn_rcpt"/>
</dbReference>
<evidence type="ECO:0000256" key="5">
    <source>
        <dbReference type="ARBA" id="ARBA00023015"/>
    </source>
</evidence>
<reference evidence="12" key="1">
    <citation type="submission" date="2022-10" db="EMBL/GenBank/DDBJ databases">
        <title>Genome assembly of Pristionchus species.</title>
        <authorList>
            <person name="Yoshida K."/>
            <person name="Sommer R.J."/>
        </authorList>
    </citation>
    <scope>NUCLEOTIDE SEQUENCE [LARGE SCALE GENOMIC DNA]</scope>
    <source>
        <strain evidence="12">RS5460</strain>
    </source>
</reference>
<dbReference type="EMBL" id="BTRK01000006">
    <property type="protein sequence ID" value="GMR62777.1"/>
    <property type="molecule type" value="Genomic_DNA"/>
</dbReference>
<evidence type="ECO:0000256" key="8">
    <source>
        <dbReference type="ARBA" id="ARBA00023170"/>
    </source>
</evidence>
<dbReference type="GO" id="GO:0030154">
    <property type="term" value="P:cell differentiation"/>
    <property type="evidence" value="ECO:0007669"/>
    <property type="project" value="TreeGrafter"/>
</dbReference>
<dbReference type="GO" id="GO:0000122">
    <property type="term" value="P:negative regulation of transcription by RNA polymerase II"/>
    <property type="evidence" value="ECO:0007669"/>
    <property type="project" value="TreeGrafter"/>
</dbReference>
<evidence type="ECO:0000256" key="4">
    <source>
        <dbReference type="ARBA" id="ARBA00022833"/>
    </source>
</evidence>
<dbReference type="GO" id="GO:0000978">
    <property type="term" value="F:RNA polymerase II cis-regulatory region sequence-specific DNA binding"/>
    <property type="evidence" value="ECO:0007669"/>
    <property type="project" value="TreeGrafter"/>
</dbReference>
<keyword evidence="6" id="KW-0238">DNA-binding</keyword>
<keyword evidence="9" id="KW-0539">Nucleus</keyword>
<gene>
    <name evidence="11" type="ORF">PMAYCL1PPCAC_32972</name>
</gene>
<dbReference type="InterPro" id="IPR013088">
    <property type="entry name" value="Znf_NHR/GATA"/>
</dbReference>
<dbReference type="GO" id="GO:0004879">
    <property type="term" value="F:nuclear receptor activity"/>
    <property type="evidence" value="ECO:0007669"/>
    <property type="project" value="TreeGrafter"/>
</dbReference>
<dbReference type="AlphaFoldDB" id="A0AAN5DHM2"/>
<evidence type="ECO:0000256" key="6">
    <source>
        <dbReference type="ARBA" id="ARBA00023125"/>
    </source>
</evidence>
<dbReference type="PROSITE" id="PS51030">
    <property type="entry name" value="NUCLEAR_REC_DBD_2"/>
    <property type="match status" value="1"/>
</dbReference>
<dbReference type="Gene3D" id="3.30.50.10">
    <property type="entry name" value="Erythroid Transcription Factor GATA-1, subunit A"/>
    <property type="match status" value="1"/>
</dbReference>
<keyword evidence="5" id="KW-0805">Transcription regulation</keyword>
<sequence>QICRVCGDEAKSYNFNVLSCESCKAFFRRNVHKERQLRCPFNRSCEINVEMRRSCKRCRYAKCLDAGMKKDWVGTKDERLVKKARIKESRYVKR</sequence>
<dbReference type="GO" id="GO:0045944">
    <property type="term" value="P:positive regulation of transcription by RNA polymerase II"/>
    <property type="evidence" value="ECO:0007669"/>
    <property type="project" value="TreeGrafter"/>
</dbReference>
<evidence type="ECO:0000256" key="9">
    <source>
        <dbReference type="ARBA" id="ARBA00023242"/>
    </source>
</evidence>
<proteinExistence type="inferred from homology"/>
<dbReference type="SUPFAM" id="SSF57716">
    <property type="entry name" value="Glucocorticoid receptor-like (DNA-binding domain)"/>
    <property type="match status" value="1"/>
</dbReference>
<comment type="caution">
    <text evidence="11">The sequence shown here is derived from an EMBL/GenBank/DDBJ whole genome shotgun (WGS) entry which is preliminary data.</text>
</comment>
<evidence type="ECO:0000256" key="7">
    <source>
        <dbReference type="ARBA" id="ARBA00023163"/>
    </source>
</evidence>
<dbReference type="InterPro" id="IPR050234">
    <property type="entry name" value="Nuclear_hormone_rcpt_NR1"/>
</dbReference>
<feature type="domain" description="Nuclear receptor" evidence="10">
    <location>
        <begin position="1"/>
        <end position="75"/>
    </location>
</feature>
<evidence type="ECO:0000259" key="10">
    <source>
        <dbReference type="PROSITE" id="PS51030"/>
    </source>
</evidence>
<organism evidence="11 12">
    <name type="scientific">Pristionchus mayeri</name>
    <dbReference type="NCBI Taxonomy" id="1317129"/>
    <lineage>
        <taxon>Eukaryota</taxon>
        <taxon>Metazoa</taxon>
        <taxon>Ecdysozoa</taxon>
        <taxon>Nematoda</taxon>
        <taxon>Chromadorea</taxon>
        <taxon>Rhabditida</taxon>
        <taxon>Rhabditina</taxon>
        <taxon>Diplogasteromorpha</taxon>
        <taxon>Diplogasteroidea</taxon>
        <taxon>Neodiplogasteridae</taxon>
        <taxon>Pristionchus</taxon>
    </lineage>
</organism>
<feature type="non-terminal residue" evidence="11">
    <location>
        <position position="94"/>
    </location>
</feature>
<dbReference type="GO" id="GO:0008270">
    <property type="term" value="F:zinc ion binding"/>
    <property type="evidence" value="ECO:0007669"/>
    <property type="project" value="UniProtKB-KW"/>
</dbReference>
<keyword evidence="8" id="KW-0675">Receptor</keyword>
<keyword evidence="4" id="KW-0862">Zinc</keyword>
<dbReference type="Pfam" id="PF00105">
    <property type="entry name" value="zf-C4"/>
    <property type="match status" value="1"/>
</dbReference>
<keyword evidence="3" id="KW-0863">Zinc-finger</keyword>
<accession>A0AAN5DHM2</accession>
<dbReference type="PROSITE" id="PS00031">
    <property type="entry name" value="NUCLEAR_REC_DBD_1"/>
    <property type="match status" value="1"/>
</dbReference>
<comment type="similarity">
    <text evidence="1">Belongs to the nuclear hormone receptor family.</text>
</comment>
<evidence type="ECO:0000256" key="2">
    <source>
        <dbReference type="ARBA" id="ARBA00022723"/>
    </source>
</evidence>
<evidence type="ECO:0000313" key="11">
    <source>
        <dbReference type="EMBL" id="GMR62777.1"/>
    </source>
</evidence>
<evidence type="ECO:0000256" key="1">
    <source>
        <dbReference type="ARBA" id="ARBA00005993"/>
    </source>
</evidence>
<dbReference type="Proteomes" id="UP001328107">
    <property type="component" value="Unassembled WGS sequence"/>
</dbReference>
<feature type="non-terminal residue" evidence="11">
    <location>
        <position position="1"/>
    </location>
</feature>
<evidence type="ECO:0000256" key="3">
    <source>
        <dbReference type="ARBA" id="ARBA00022771"/>
    </source>
</evidence>
<evidence type="ECO:0000313" key="12">
    <source>
        <dbReference type="Proteomes" id="UP001328107"/>
    </source>
</evidence>
<dbReference type="SMART" id="SM00399">
    <property type="entry name" value="ZnF_C4"/>
    <property type="match status" value="1"/>
</dbReference>